<dbReference type="EMBL" id="JAPDDR010000023">
    <property type="protein sequence ID" value="MCW1917000.1"/>
    <property type="molecule type" value="Genomic_DNA"/>
</dbReference>
<keyword evidence="1" id="KW-1133">Transmembrane helix</keyword>
<name>A0ABT3GCQ9_9BACT</name>
<protein>
    <recommendedName>
        <fullName evidence="4">DUF3592 domain-containing protein</fullName>
    </recommendedName>
</protein>
<gene>
    <name evidence="2" type="ORF">OJ996_25650</name>
</gene>
<organism evidence="2 3">
    <name type="scientific">Luteolibacter rhizosphaerae</name>
    <dbReference type="NCBI Taxonomy" id="2989719"/>
    <lineage>
        <taxon>Bacteria</taxon>
        <taxon>Pseudomonadati</taxon>
        <taxon>Verrucomicrobiota</taxon>
        <taxon>Verrucomicrobiia</taxon>
        <taxon>Verrucomicrobiales</taxon>
        <taxon>Verrucomicrobiaceae</taxon>
        <taxon>Luteolibacter</taxon>
    </lineage>
</organism>
<keyword evidence="3" id="KW-1185">Reference proteome</keyword>
<reference evidence="2" key="1">
    <citation type="submission" date="2022-10" db="EMBL/GenBank/DDBJ databases">
        <title>Luteolibacter sp. GHJ8, whole genome shotgun sequencing project.</title>
        <authorList>
            <person name="Zhao G."/>
            <person name="Shen L."/>
        </authorList>
    </citation>
    <scope>NUCLEOTIDE SEQUENCE</scope>
    <source>
        <strain evidence="2">GHJ8</strain>
    </source>
</reference>
<accession>A0ABT3GCQ9</accession>
<proteinExistence type="predicted"/>
<sequence>MSWRRSSVLWFCLPFLIFLLIGWIDSMSRDSRLDCRVAGRSIMFQNHGSQISISFYERSPGVSRAPDWSVRPTRRKIAGREWFPLPSYLSNDAFSSYRWHDLNFSYWFILLVALGLWQLPWLWRYHRREHIRRAMPEI</sequence>
<keyword evidence="1" id="KW-0812">Transmembrane</keyword>
<comment type="caution">
    <text evidence="2">The sequence shown here is derived from an EMBL/GenBank/DDBJ whole genome shotgun (WGS) entry which is preliminary data.</text>
</comment>
<keyword evidence="1" id="KW-0472">Membrane</keyword>
<evidence type="ECO:0000256" key="1">
    <source>
        <dbReference type="SAM" id="Phobius"/>
    </source>
</evidence>
<evidence type="ECO:0008006" key="4">
    <source>
        <dbReference type="Google" id="ProtNLM"/>
    </source>
</evidence>
<evidence type="ECO:0000313" key="3">
    <source>
        <dbReference type="Proteomes" id="UP001165653"/>
    </source>
</evidence>
<feature type="transmembrane region" description="Helical" evidence="1">
    <location>
        <begin position="7"/>
        <end position="24"/>
    </location>
</feature>
<dbReference type="Proteomes" id="UP001165653">
    <property type="component" value="Unassembled WGS sequence"/>
</dbReference>
<feature type="transmembrane region" description="Helical" evidence="1">
    <location>
        <begin position="104"/>
        <end position="123"/>
    </location>
</feature>
<evidence type="ECO:0000313" key="2">
    <source>
        <dbReference type="EMBL" id="MCW1917000.1"/>
    </source>
</evidence>
<dbReference type="RefSeq" id="WP_264516620.1">
    <property type="nucleotide sequence ID" value="NZ_JAPDDR010000023.1"/>
</dbReference>